<dbReference type="EMBL" id="BQXO01000003">
    <property type="protein sequence ID" value="GKT06024.1"/>
    <property type="molecule type" value="Genomic_DNA"/>
</dbReference>
<organism evidence="3 4">
    <name type="scientific">Furfurilactobacillus curtus</name>
    <dbReference type="NCBI Taxonomy" id="1746200"/>
    <lineage>
        <taxon>Bacteria</taxon>
        <taxon>Bacillati</taxon>
        <taxon>Bacillota</taxon>
        <taxon>Bacilli</taxon>
        <taxon>Lactobacillales</taxon>
        <taxon>Lactobacillaceae</taxon>
        <taxon>Furfurilactobacillus</taxon>
    </lineage>
</organism>
<dbReference type="InterPro" id="IPR050126">
    <property type="entry name" value="Ap4A_hydrolase"/>
</dbReference>
<proteinExistence type="inferred from homology"/>
<dbReference type="Gene3D" id="3.60.21.10">
    <property type="match status" value="1"/>
</dbReference>
<comment type="similarity">
    <text evidence="1">Belongs to the metallophosphoesterase superfamily. YfcE family.</text>
</comment>
<evidence type="ECO:0000259" key="2">
    <source>
        <dbReference type="Pfam" id="PF12850"/>
    </source>
</evidence>
<accession>A0ABQ5JNB0</accession>
<name>A0ABQ5JNB0_9LACO</name>
<keyword evidence="4" id="KW-1185">Reference proteome</keyword>
<dbReference type="PIRSF" id="PIRSF000883">
    <property type="entry name" value="Pesterase_MJ0912"/>
    <property type="match status" value="1"/>
</dbReference>
<feature type="domain" description="Calcineurin-like phosphoesterase" evidence="2">
    <location>
        <begin position="4"/>
        <end position="194"/>
    </location>
</feature>
<comment type="caution">
    <text evidence="3">The sequence shown here is derived from an EMBL/GenBank/DDBJ whole genome shotgun (WGS) entry which is preliminary data.</text>
</comment>
<gene>
    <name evidence="3" type="ORF">JCM31185_13120</name>
</gene>
<dbReference type="Proteomes" id="UP001628078">
    <property type="component" value="Unassembled WGS sequence"/>
</dbReference>
<reference evidence="3 4" key="1">
    <citation type="submission" date="2022-03" db="EMBL/GenBank/DDBJ databases">
        <title>Draft genome sequence of Furfurilactobacillus curtus JCM 31185.</title>
        <authorList>
            <person name="Suzuki S."/>
            <person name="Endo A."/>
            <person name="Kajikawa A."/>
        </authorList>
    </citation>
    <scope>NUCLEOTIDE SEQUENCE [LARGE SCALE GENOMIC DNA]</scope>
    <source>
        <strain evidence="3 4">JCM 31185</strain>
    </source>
</reference>
<evidence type="ECO:0000256" key="1">
    <source>
        <dbReference type="ARBA" id="ARBA00008950"/>
    </source>
</evidence>
<evidence type="ECO:0000313" key="3">
    <source>
        <dbReference type="EMBL" id="GKT06024.1"/>
    </source>
</evidence>
<dbReference type="SUPFAM" id="SSF56300">
    <property type="entry name" value="Metallo-dependent phosphatases"/>
    <property type="match status" value="1"/>
</dbReference>
<dbReference type="InterPro" id="IPR011152">
    <property type="entry name" value="Pesterase_MJ0912"/>
</dbReference>
<dbReference type="PANTHER" id="PTHR42850:SF2">
    <property type="entry name" value="BLL5683 PROTEIN"/>
    <property type="match status" value="1"/>
</dbReference>
<dbReference type="Pfam" id="PF12850">
    <property type="entry name" value="Metallophos_2"/>
    <property type="match status" value="1"/>
</dbReference>
<dbReference type="RefSeq" id="WP_407883810.1">
    <property type="nucleotide sequence ID" value="NZ_BQXO01000003.1"/>
</dbReference>
<protein>
    <submittedName>
        <fullName evidence="3">Metallophosphoesterase</fullName>
    </submittedName>
</protein>
<dbReference type="PANTHER" id="PTHR42850">
    <property type="entry name" value="METALLOPHOSPHOESTERASE"/>
    <property type="match status" value="1"/>
</dbReference>
<dbReference type="InterPro" id="IPR024654">
    <property type="entry name" value="Calcineurin-like_PHP_lpxH"/>
</dbReference>
<evidence type="ECO:0000313" key="4">
    <source>
        <dbReference type="Proteomes" id="UP001628078"/>
    </source>
</evidence>
<dbReference type="InterPro" id="IPR029052">
    <property type="entry name" value="Metallo-depent_PP-like"/>
</dbReference>
<sequence>MEHKIAVISDSHGNATALAAVLDDARQHQATDIWSLGDIGFGGPGTAQCYQLLADANTSQYLMGNWETDFNLVLQKKAINLNDPSDVYFVMLVRYDYARLSKQQREKIQTLPMASTKTINGFKISLSHNLPRENSGHSLFPTQPQGNFDQLISDPNTDVAIYAHIHMPLFRYTASGQLILNPGSVGQPWSTQQHLLANRAASYVLLTISESGIEGIDFRRIHYDQQIELNLAQSSGFPYPELYKKLLETGIASTHDLPLLTKINSAHHYRDLAEQFLSQLPDQHF</sequence>